<sequence length="27" mass="2756">MSALLGALGESLSVGCVPIHQPLCMDN</sequence>
<keyword evidence="2" id="KW-1185">Reference proteome</keyword>
<evidence type="ECO:0000313" key="2">
    <source>
        <dbReference type="Proteomes" id="UP000636709"/>
    </source>
</evidence>
<dbReference type="Proteomes" id="UP000636709">
    <property type="component" value="Unassembled WGS sequence"/>
</dbReference>
<dbReference type="AlphaFoldDB" id="A0A835EXS5"/>
<reference evidence="1" key="1">
    <citation type="submission" date="2020-07" db="EMBL/GenBank/DDBJ databases">
        <title>Genome sequence and genetic diversity analysis of an under-domesticated orphan crop, white fonio (Digitaria exilis).</title>
        <authorList>
            <person name="Bennetzen J.L."/>
            <person name="Chen S."/>
            <person name="Ma X."/>
            <person name="Wang X."/>
            <person name="Yssel A.E.J."/>
            <person name="Chaluvadi S.R."/>
            <person name="Johnson M."/>
            <person name="Gangashetty P."/>
            <person name="Hamidou F."/>
            <person name="Sanogo M.D."/>
            <person name="Zwaenepoel A."/>
            <person name="Wallace J."/>
            <person name="Van De Peer Y."/>
            <person name="Van Deynze A."/>
        </authorList>
    </citation>
    <scope>NUCLEOTIDE SEQUENCE</scope>
    <source>
        <tissue evidence="1">Leaves</tissue>
    </source>
</reference>
<organism evidence="1 2">
    <name type="scientific">Digitaria exilis</name>
    <dbReference type="NCBI Taxonomy" id="1010633"/>
    <lineage>
        <taxon>Eukaryota</taxon>
        <taxon>Viridiplantae</taxon>
        <taxon>Streptophyta</taxon>
        <taxon>Embryophyta</taxon>
        <taxon>Tracheophyta</taxon>
        <taxon>Spermatophyta</taxon>
        <taxon>Magnoliopsida</taxon>
        <taxon>Liliopsida</taxon>
        <taxon>Poales</taxon>
        <taxon>Poaceae</taxon>
        <taxon>PACMAD clade</taxon>
        <taxon>Panicoideae</taxon>
        <taxon>Panicodae</taxon>
        <taxon>Paniceae</taxon>
        <taxon>Anthephorinae</taxon>
        <taxon>Digitaria</taxon>
    </lineage>
</organism>
<protein>
    <submittedName>
        <fullName evidence="1">Uncharacterized protein</fullName>
    </submittedName>
</protein>
<evidence type="ECO:0000313" key="1">
    <source>
        <dbReference type="EMBL" id="KAF8721283.1"/>
    </source>
</evidence>
<dbReference type="EMBL" id="JACEFO010001686">
    <property type="protein sequence ID" value="KAF8721283.1"/>
    <property type="molecule type" value="Genomic_DNA"/>
</dbReference>
<accession>A0A835EXS5</accession>
<proteinExistence type="predicted"/>
<gene>
    <name evidence="1" type="ORF">HU200_023211</name>
</gene>
<comment type="caution">
    <text evidence="1">The sequence shown here is derived from an EMBL/GenBank/DDBJ whole genome shotgun (WGS) entry which is preliminary data.</text>
</comment>
<name>A0A835EXS5_9POAL</name>